<protein>
    <submittedName>
        <fullName evidence="4">Calcineurin-like phosphoesterase domain-containing protein</fullName>
    </submittedName>
</protein>
<dbReference type="EMBL" id="CAMXCT030000568">
    <property type="protein sequence ID" value="CAL4767892.1"/>
    <property type="molecule type" value="Genomic_DNA"/>
</dbReference>
<proteinExistence type="predicted"/>
<dbReference type="Gene3D" id="3.60.21.10">
    <property type="match status" value="1"/>
</dbReference>
<reference evidence="3" key="2">
    <citation type="submission" date="2024-04" db="EMBL/GenBank/DDBJ databases">
        <authorList>
            <person name="Chen Y."/>
            <person name="Shah S."/>
            <person name="Dougan E. K."/>
            <person name="Thang M."/>
            <person name="Chan C."/>
        </authorList>
    </citation>
    <scope>NUCLEOTIDE SEQUENCE [LARGE SCALE GENOMIC DNA]</scope>
</reference>
<organism evidence="2">
    <name type="scientific">Cladocopium goreaui</name>
    <dbReference type="NCBI Taxonomy" id="2562237"/>
    <lineage>
        <taxon>Eukaryota</taxon>
        <taxon>Sar</taxon>
        <taxon>Alveolata</taxon>
        <taxon>Dinophyceae</taxon>
        <taxon>Suessiales</taxon>
        <taxon>Symbiodiniaceae</taxon>
        <taxon>Cladocopium</taxon>
    </lineage>
</organism>
<sequence length="391" mass="43808">MNRDSLVALFEKCARRRENSCHCQEIFVIGDLHADIHCAKQWVSRTNLLDVQSWSWRAETSALVFLGDYVDRGPSGKQVLEFVRNLTVSFPRNVLAMMGNHDLYTLADALLPSGATRFMGAAVKDFAYAFLHPEEYLNWIPELEAQAEDLESLLPSLFAALQNVYAQNYEAEVMLQAGRRSQTIFDWPPLRFNSTMSALLRQRLKKWQSWALEGLVTSGLAEWLAARPVAAVLAGVLFVHGGLPSALTLRQIQQLGPGAVVNVDEFFSSGRKELLEMVHEVVTYRGFHGRRGCREVDQALHLLKDDDVQMIVVGHTAGKTVRQMCGDRLVAADSSLSRFYRSYGNRYCPVQVATERHGTCSRKLSPCAGQAARIHKGRVTLVSLENVNEEL</sequence>
<dbReference type="AlphaFoldDB" id="A0A9P1BW14"/>
<dbReference type="OrthoDB" id="10267127at2759"/>
<dbReference type="Pfam" id="PF00149">
    <property type="entry name" value="Metallophos"/>
    <property type="match status" value="1"/>
</dbReference>
<dbReference type="GO" id="GO:0016787">
    <property type="term" value="F:hydrolase activity"/>
    <property type="evidence" value="ECO:0007669"/>
    <property type="project" value="InterPro"/>
</dbReference>
<evidence type="ECO:0000313" key="4">
    <source>
        <dbReference type="EMBL" id="CAL4767892.1"/>
    </source>
</evidence>
<dbReference type="InterPro" id="IPR004843">
    <property type="entry name" value="Calcineurin-like_PHP"/>
</dbReference>
<evidence type="ECO:0000313" key="5">
    <source>
        <dbReference type="Proteomes" id="UP001152797"/>
    </source>
</evidence>
<dbReference type="PANTHER" id="PTHR46546:SF4">
    <property type="entry name" value="SHEWANELLA-LIKE PROTEIN PHOSPHATASE 1"/>
    <property type="match status" value="1"/>
</dbReference>
<evidence type="ECO:0000313" key="3">
    <source>
        <dbReference type="EMBL" id="CAL1133955.1"/>
    </source>
</evidence>
<dbReference type="EMBL" id="CAMXCT010000568">
    <property type="protein sequence ID" value="CAI3980580.1"/>
    <property type="molecule type" value="Genomic_DNA"/>
</dbReference>
<dbReference type="InterPro" id="IPR029052">
    <property type="entry name" value="Metallo-depent_PP-like"/>
</dbReference>
<name>A0A9P1BW14_9DINO</name>
<comment type="caution">
    <text evidence="2">The sequence shown here is derived from an EMBL/GenBank/DDBJ whole genome shotgun (WGS) entry which is preliminary data.</text>
</comment>
<reference evidence="2" key="1">
    <citation type="submission" date="2022-10" db="EMBL/GenBank/DDBJ databases">
        <authorList>
            <person name="Chen Y."/>
            <person name="Dougan E. K."/>
            <person name="Chan C."/>
            <person name="Rhodes N."/>
            <person name="Thang M."/>
        </authorList>
    </citation>
    <scope>NUCLEOTIDE SEQUENCE</scope>
</reference>
<keyword evidence="5" id="KW-1185">Reference proteome</keyword>
<dbReference type="EMBL" id="CAMXCT020000568">
    <property type="protein sequence ID" value="CAL1133955.1"/>
    <property type="molecule type" value="Genomic_DNA"/>
</dbReference>
<dbReference type="PANTHER" id="PTHR46546">
    <property type="entry name" value="SHEWANELLA-LIKE PROTEIN PHOSPHATASE 1"/>
    <property type="match status" value="1"/>
</dbReference>
<dbReference type="Proteomes" id="UP001152797">
    <property type="component" value="Unassembled WGS sequence"/>
</dbReference>
<feature type="domain" description="Calcineurin-like phosphoesterase" evidence="1">
    <location>
        <begin position="26"/>
        <end position="316"/>
    </location>
</feature>
<dbReference type="SUPFAM" id="SSF56300">
    <property type="entry name" value="Metallo-dependent phosphatases"/>
    <property type="match status" value="1"/>
</dbReference>
<gene>
    <name evidence="2" type="ORF">C1SCF055_LOCUS8443</name>
</gene>
<accession>A0A9P1BW14</accession>
<evidence type="ECO:0000313" key="2">
    <source>
        <dbReference type="EMBL" id="CAI3980580.1"/>
    </source>
</evidence>
<evidence type="ECO:0000259" key="1">
    <source>
        <dbReference type="Pfam" id="PF00149"/>
    </source>
</evidence>